<dbReference type="InterPro" id="IPR001895">
    <property type="entry name" value="RASGEF_cat_dom"/>
</dbReference>
<evidence type="ECO:0000259" key="6">
    <source>
        <dbReference type="PROSITE" id="PS50212"/>
    </source>
</evidence>
<feature type="region of interest" description="Disordered" evidence="3">
    <location>
        <begin position="1041"/>
        <end position="1155"/>
    </location>
</feature>
<dbReference type="InterPro" id="IPR023578">
    <property type="entry name" value="Ras_GEF_dom_sf"/>
</dbReference>
<keyword evidence="1 2" id="KW-0344">Guanine-nucleotide releasing factor</keyword>
<feature type="region of interest" description="Disordered" evidence="3">
    <location>
        <begin position="811"/>
        <end position="851"/>
    </location>
</feature>
<dbReference type="GO" id="GO:0005886">
    <property type="term" value="C:plasma membrane"/>
    <property type="evidence" value="ECO:0007669"/>
    <property type="project" value="TreeGrafter"/>
</dbReference>
<sequence>MLIELDTISGSGGGRLDFADQTPPMTPLGLSRPDYLPLTKRHTFYPTLPPTPEIIGRERSYCSLPSRRASNSNAYDVKDPCVKTSDISDARMTRGDAKRSICCSWLVSRWLKVLGKSPPKHRDVIASNDTVKPENKSDLPVATVTRRRAATVQPHSLFGKENKREWGEERHNDVIYNVMLKRVRRAPSPSSLVSDGLLWETHKVRIIKGATVGYLVSQLCKSFLEDWEEKNFFTVFFATYRWFAKPADVLEQIKLECDKLKEDTDETRSLLLCSIRRVMRTWIERYFDEDFYDPPHFPLLHRLLQLAQEVFDDNGHDATCDFIDYVKAKLKSAEVKNLQESAIENLNSPSRFSDLHMETEDIQVDSEAALNHDASKTLLGSAFSTLQVAEQLTVKDANLFLRVVPHHCLKAVRSSKIKPACVRATIDQFNKVVYSVLATCLCTSLKTSQRVKIICKWIEIAQQCRELKNFSSLRAVVSGLQTHVIHRMRKTWQQVPHSYIELLRELEEINMKDIIMKVGTAKVNTETSSISKVRKDATFRRNRAIHSGIMHGTVPYLGSFLTDLTYLHTAKPDYVEKGLVNFNKCRKEFEQLAQLQLWQASCKGYQHLEPDGKFNEWFNSITPPSDEQAHKLSEQIEPPVVGPTSPSQPATPMKRTISEMFALHTAIVEPSANGHVLSNHVRNSSDDTSSLNSNKSNGHVPTLDSQSDEERLINVEVIRKQQESKDGPNPTNWDTIKLSSNDRTAAVIRKALSVFEVDEQLASTFTLVQLLPDDKELHIPDSSNVFYAMNSSLKEYHFALVEEGVEIQSSMRPVSLQSSPKAGHTPKTKKHHRKTLSTSAVGQSGPSPMRNFYRHLAMGSMSIASSGSYSPARENQKCELESTEPTNPSPETSARDSNRRSSNSRRDALTTMDDSVISFALRSVDASDEECDDSWTQRMWKKMHKGHRRQHSDFASHEVIEQVMMEADGIRPRTSRMVHERPSKSIVLPVQIDEPKEARSESTSTYSRESTSDDSFGRVDDDAIYANGRLVTWPRNRVASASSASNTWSRRTAVRKHHSDHRPTSGFYRQMSEIEVLEDSTKRDAELATSSRKSKHAMKRSESRSKFYVTVEGDEGSGSLSKQSSSSSMEPIREVGSPPVSPVKSPYHRSSSDPCILEYSSSVDEVFKSPPKTRRENTNPQILVECPSPRKVAFNSGWDDVTINDYVTADVGEDQLDLPKPRSRSSTAESETTHL</sequence>
<dbReference type="Gene3D" id="1.20.870.10">
    <property type="entry name" value="Son of sevenless (SoS) protein Chain: S domain 1"/>
    <property type="match status" value="1"/>
</dbReference>
<feature type="region of interest" description="Disordered" evidence="3">
    <location>
        <begin position="986"/>
        <end position="1016"/>
    </location>
</feature>
<evidence type="ECO:0000256" key="1">
    <source>
        <dbReference type="ARBA" id="ARBA00022658"/>
    </source>
</evidence>
<dbReference type="EMBL" id="LR789686">
    <property type="protein sequence ID" value="CAB3265548.1"/>
    <property type="molecule type" value="mRNA"/>
</dbReference>
<evidence type="ECO:0000259" key="5">
    <source>
        <dbReference type="PROSITE" id="PS50200"/>
    </source>
</evidence>
<dbReference type="InterPro" id="IPR036964">
    <property type="entry name" value="RASGEF_cat_dom_sf"/>
</dbReference>
<dbReference type="SMART" id="SM00229">
    <property type="entry name" value="RasGEFN"/>
    <property type="match status" value="1"/>
</dbReference>
<dbReference type="InterPro" id="IPR008937">
    <property type="entry name" value="Ras-like_GEF"/>
</dbReference>
<feature type="region of interest" description="Disordered" evidence="3">
    <location>
        <begin position="676"/>
        <end position="710"/>
    </location>
</feature>
<evidence type="ECO:0000256" key="2">
    <source>
        <dbReference type="PROSITE-ProRule" id="PRU00168"/>
    </source>
</evidence>
<feature type="compositionally biased region" description="Polar residues" evidence="3">
    <location>
        <begin position="811"/>
        <end position="820"/>
    </location>
</feature>
<dbReference type="InterPro" id="IPR000159">
    <property type="entry name" value="RA_dom"/>
</dbReference>
<dbReference type="SUPFAM" id="SSF48366">
    <property type="entry name" value="Ras GEF"/>
    <property type="match status" value="1"/>
</dbReference>
<feature type="compositionally biased region" description="Low complexity" evidence="3">
    <location>
        <begin position="1117"/>
        <end position="1128"/>
    </location>
</feature>
<feature type="compositionally biased region" description="Low complexity" evidence="3">
    <location>
        <begin position="686"/>
        <end position="697"/>
    </location>
</feature>
<feature type="domain" description="Ras-GEF" evidence="4">
    <location>
        <begin position="384"/>
        <end position="639"/>
    </location>
</feature>
<organism evidence="7">
    <name type="scientific">Phallusia mammillata</name>
    <dbReference type="NCBI Taxonomy" id="59560"/>
    <lineage>
        <taxon>Eukaryota</taxon>
        <taxon>Metazoa</taxon>
        <taxon>Chordata</taxon>
        <taxon>Tunicata</taxon>
        <taxon>Ascidiacea</taxon>
        <taxon>Phlebobranchia</taxon>
        <taxon>Ascidiidae</taxon>
        <taxon>Phallusia</taxon>
    </lineage>
</organism>
<dbReference type="Pfam" id="PF00617">
    <property type="entry name" value="RasGEF"/>
    <property type="match status" value="1"/>
</dbReference>
<feature type="domain" description="Ras-associating" evidence="5">
    <location>
        <begin position="735"/>
        <end position="805"/>
    </location>
</feature>
<dbReference type="PROSITE" id="PS50009">
    <property type="entry name" value="RASGEF_CAT"/>
    <property type="match status" value="1"/>
</dbReference>
<evidence type="ECO:0000259" key="4">
    <source>
        <dbReference type="PROSITE" id="PS50009"/>
    </source>
</evidence>
<dbReference type="PROSITE" id="PS50212">
    <property type="entry name" value="RASGEF_NTER"/>
    <property type="match status" value="1"/>
</dbReference>
<dbReference type="PANTHER" id="PTHR23113">
    <property type="entry name" value="GUANINE NUCLEOTIDE EXCHANGE FACTOR"/>
    <property type="match status" value="1"/>
</dbReference>
<dbReference type="SMART" id="SM00314">
    <property type="entry name" value="RA"/>
    <property type="match status" value="1"/>
</dbReference>
<feature type="compositionally biased region" description="Low complexity" evidence="3">
    <location>
        <begin position="1135"/>
        <end position="1145"/>
    </location>
</feature>
<accession>A0A6F9DRC4</accession>
<gene>
    <name evidence="7" type="primary">Rgl1</name>
</gene>
<dbReference type="CDD" id="cd00155">
    <property type="entry name" value="RasGEF"/>
    <property type="match status" value="1"/>
</dbReference>
<dbReference type="GO" id="GO:0007265">
    <property type="term" value="P:Ras protein signal transduction"/>
    <property type="evidence" value="ECO:0007669"/>
    <property type="project" value="TreeGrafter"/>
</dbReference>
<protein>
    <submittedName>
        <fullName evidence="7">Ral guanine nucleotide dissociation stimulator-like 1</fullName>
    </submittedName>
</protein>
<dbReference type="PROSITE" id="PS00720">
    <property type="entry name" value="RASGEF"/>
    <property type="match status" value="1"/>
</dbReference>
<feature type="compositionally biased region" description="Basic and acidic residues" evidence="3">
    <location>
        <begin position="893"/>
        <end position="908"/>
    </location>
</feature>
<feature type="compositionally biased region" description="Polar residues" evidence="3">
    <location>
        <begin position="836"/>
        <end position="846"/>
    </location>
</feature>
<dbReference type="GO" id="GO:0005085">
    <property type="term" value="F:guanyl-nucleotide exchange factor activity"/>
    <property type="evidence" value="ECO:0007669"/>
    <property type="project" value="UniProtKB-KW"/>
</dbReference>
<dbReference type="Pfam" id="PF00618">
    <property type="entry name" value="RasGEF_N"/>
    <property type="match status" value="1"/>
</dbReference>
<dbReference type="SMART" id="SM00147">
    <property type="entry name" value="RasGEF"/>
    <property type="match status" value="1"/>
</dbReference>
<dbReference type="InterPro" id="IPR029071">
    <property type="entry name" value="Ubiquitin-like_domsf"/>
</dbReference>
<dbReference type="PROSITE" id="PS50200">
    <property type="entry name" value="RA"/>
    <property type="match status" value="1"/>
</dbReference>
<feature type="region of interest" description="Disordered" evidence="3">
    <location>
        <begin position="864"/>
        <end position="910"/>
    </location>
</feature>
<feature type="compositionally biased region" description="Basic residues" evidence="3">
    <location>
        <begin position="824"/>
        <end position="835"/>
    </location>
</feature>
<dbReference type="Pfam" id="PF00788">
    <property type="entry name" value="RA"/>
    <property type="match status" value="1"/>
</dbReference>
<dbReference type="Gene3D" id="1.10.840.10">
    <property type="entry name" value="Ras guanine-nucleotide exchange factors catalytic domain"/>
    <property type="match status" value="1"/>
</dbReference>
<feature type="compositionally biased region" description="Low complexity" evidence="3">
    <location>
        <begin position="1224"/>
        <end position="1235"/>
    </location>
</feature>
<feature type="domain" description="N-terminal Ras-GEF" evidence="6">
    <location>
        <begin position="203"/>
        <end position="330"/>
    </location>
</feature>
<dbReference type="PANTHER" id="PTHR23113:SF312">
    <property type="entry name" value="RAL GUANINE NUCLEOTIDE DISSOCIATION STIMULATOR-LIKE, ISOFORM E"/>
    <property type="match status" value="1"/>
</dbReference>
<dbReference type="CDD" id="cd06224">
    <property type="entry name" value="REM"/>
    <property type="match status" value="1"/>
</dbReference>
<feature type="compositionally biased region" description="Polar residues" evidence="3">
    <location>
        <begin position="883"/>
        <end position="892"/>
    </location>
</feature>
<dbReference type="InterPro" id="IPR019804">
    <property type="entry name" value="Ras_G-nucl-exch_fac_CS"/>
</dbReference>
<evidence type="ECO:0000256" key="3">
    <source>
        <dbReference type="SAM" id="MobiDB-lite"/>
    </source>
</evidence>
<dbReference type="SUPFAM" id="SSF54236">
    <property type="entry name" value="Ubiquitin-like"/>
    <property type="match status" value="1"/>
</dbReference>
<evidence type="ECO:0000313" key="7">
    <source>
        <dbReference type="EMBL" id="CAB3265548.1"/>
    </source>
</evidence>
<name>A0A6F9DRC4_9ASCI</name>
<dbReference type="InterPro" id="IPR000651">
    <property type="entry name" value="Ras-like_Gua-exchang_fac_N"/>
</dbReference>
<proteinExistence type="evidence at transcript level"/>
<reference evidence="7" key="1">
    <citation type="submission" date="2020-04" db="EMBL/GenBank/DDBJ databases">
        <authorList>
            <person name="Neveu A P."/>
        </authorList>
    </citation>
    <scope>NUCLEOTIDE SEQUENCE</scope>
    <source>
        <tissue evidence="7">Whole embryo</tissue>
    </source>
</reference>
<feature type="region of interest" description="Disordered" evidence="3">
    <location>
        <begin position="1210"/>
        <end position="1235"/>
    </location>
</feature>
<dbReference type="AlphaFoldDB" id="A0A6F9DRC4"/>
<dbReference type="Gene3D" id="3.10.20.90">
    <property type="entry name" value="Phosphatidylinositol 3-kinase Catalytic Subunit, Chain A, domain 1"/>
    <property type="match status" value="1"/>
</dbReference>